<dbReference type="SUPFAM" id="SSF55387">
    <property type="entry name" value="Frataxin/Nqo15-like"/>
    <property type="match status" value="1"/>
</dbReference>
<name>A0A246ITK3_9BURK</name>
<dbReference type="HAMAP" id="MF_00142">
    <property type="entry name" value="CyaY"/>
    <property type="match status" value="1"/>
</dbReference>
<dbReference type="GO" id="GO:0008198">
    <property type="term" value="F:ferrous iron binding"/>
    <property type="evidence" value="ECO:0007669"/>
    <property type="project" value="TreeGrafter"/>
</dbReference>
<gene>
    <name evidence="4" type="primary">cyaY</name>
    <name evidence="5" type="ORF">CDN99_25805</name>
</gene>
<evidence type="ECO:0000256" key="2">
    <source>
        <dbReference type="ARBA" id="ARBA00022723"/>
    </source>
</evidence>
<keyword evidence="3 4" id="KW-0408">Iron</keyword>
<organism evidence="5 6">
    <name type="scientific">Roseateles aquatilis</name>
    <dbReference type="NCBI Taxonomy" id="431061"/>
    <lineage>
        <taxon>Bacteria</taxon>
        <taxon>Pseudomonadati</taxon>
        <taxon>Pseudomonadota</taxon>
        <taxon>Betaproteobacteria</taxon>
        <taxon>Burkholderiales</taxon>
        <taxon>Sphaerotilaceae</taxon>
        <taxon>Roseateles</taxon>
    </lineage>
</organism>
<dbReference type="InterPro" id="IPR002908">
    <property type="entry name" value="Frataxin/CyaY"/>
</dbReference>
<proteinExistence type="inferred from homology"/>
<evidence type="ECO:0000313" key="6">
    <source>
        <dbReference type="Proteomes" id="UP000197468"/>
    </source>
</evidence>
<keyword evidence="6" id="KW-1185">Reference proteome</keyword>
<dbReference type="OrthoDB" id="285675at2"/>
<accession>A0A246ITK3</accession>
<reference evidence="5 6" key="1">
    <citation type="journal article" date="2008" name="Int. J. Syst. Evol. Microbiol.">
        <title>Description of Roseateles aquatilis sp. nov. and Roseateles terrae sp. nov., in the class Betaproteobacteria, and emended description of the genus Roseateles.</title>
        <authorList>
            <person name="Gomila M."/>
            <person name="Bowien B."/>
            <person name="Falsen E."/>
            <person name="Moore E.R."/>
            <person name="Lalucat J."/>
        </authorList>
    </citation>
    <scope>NUCLEOTIDE SEQUENCE [LARGE SCALE GENOMIC DNA]</scope>
    <source>
        <strain evidence="5 6">CCUG 48205</strain>
    </source>
</reference>
<dbReference type="RefSeq" id="WP_088388254.1">
    <property type="nucleotide sequence ID" value="NZ_NIOF01000020.1"/>
</dbReference>
<evidence type="ECO:0000256" key="3">
    <source>
        <dbReference type="ARBA" id="ARBA00023004"/>
    </source>
</evidence>
<dbReference type="Pfam" id="PF01491">
    <property type="entry name" value="Frataxin_Cyay"/>
    <property type="match status" value="1"/>
</dbReference>
<evidence type="ECO:0000313" key="5">
    <source>
        <dbReference type="EMBL" id="OWQ83552.1"/>
    </source>
</evidence>
<dbReference type="SMART" id="SM01219">
    <property type="entry name" value="Frataxin_Cyay"/>
    <property type="match status" value="1"/>
</dbReference>
<dbReference type="InterPro" id="IPR036524">
    <property type="entry name" value="Frataxin/CyaY_sf"/>
</dbReference>
<protein>
    <recommendedName>
        <fullName evidence="4">Iron-sulfur cluster assembly protein CyaY</fullName>
    </recommendedName>
</protein>
<dbReference type="NCBIfam" id="TIGR03421">
    <property type="entry name" value="FeS_CyaY"/>
    <property type="match status" value="1"/>
</dbReference>
<dbReference type="InterPro" id="IPR020895">
    <property type="entry name" value="Frataxin_CS"/>
</dbReference>
<dbReference type="PANTHER" id="PTHR16821:SF2">
    <property type="entry name" value="FRATAXIN, MITOCHONDRIAL"/>
    <property type="match status" value="1"/>
</dbReference>
<dbReference type="PROSITE" id="PS01344">
    <property type="entry name" value="FRATAXIN_1"/>
    <property type="match status" value="1"/>
</dbReference>
<dbReference type="InterPro" id="IPR047584">
    <property type="entry name" value="CyaY"/>
</dbReference>
<dbReference type="Gene3D" id="3.30.920.10">
    <property type="entry name" value="Frataxin/CyaY"/>
    <property type="match status" value="1"/>
</dbReference>
<sequence length="117" mass="13085">MTATATPLSDADYDARTDAVLASIEQDIDAWLDSDVIDVDQHRTGGLLELQFPDRSKIVVNTQPPLHELWLASRRGGYHFKFFDGRWLDTKDGREFFARLSDEASSHGGKTLTFSGV</sequence>
<dbReference type="AlphaFoldDB" id="A0A246ITK3"/>
<dbReference type="Proteomes" id="UP000197468">
    <property type="component" value="Unassembled WGS sequence"/>
</dbReference>
<dbReference type="GO" id="GO:0008199">
    <property type="term" value="F:ferric iron binding"/>
    <property type="evidence" value="ECO:0007669"/>
    <property type="project" value="InterPro"/>
</dbReference>
<evidence type="ECO:0000256" key="4">
    <source>
        <dbReference type="HAMAP-Rule" id="MF_00142"/>
    </source>
</evidence>
<comment type="function">
    <text evidence="4">Involved in iron-sulfur (Fe-S) cluster assembly. May act as a regulator of Fe-S biogenesis.</text>
</comment>
<dbReference type="EMBL" id="NIOF01000020">
    <property type="protein sequence ID" value="OWQ83552.1"/>
    <property type="molecule type" value="Genomic_DNA"/>
</dbReference>
<keyword evidence="2 4" id="KW-0479">Metal-binding</keyword>
<dbReference type="PROSITE" id="PS50810">
    <property type="entry name" value="FRATAXIN_2"/>
    <property type="match status" value="1"/>
</dbReference>
<dbReference type="GO" id="GO:0005829">
    <property type="term" value="C:cytosol"/>
    <property type="evidence" value="ECO:0007669"/>
    <property type="project" value="TreeGrafter"/>
</dbReference>
<comment type="caution">
    <text evidence="5">The sequence shown here is derived from an EMBL/GenBank/DDBJ whole genome shotgun (WGS) entry which is preliminary data.</text>
</comment>
<dbReference type="PANTHER" id="PTHR16821">
    <property type="entry name" value="FRATAXIN"/>
    <property type="match status" value="1"/>
</dbReference>
<dbReference type="GO" id="GO:0016226">
    <property type="term" value="P:iron-sulfur cluster assembly"/>
    <property type="evidence" value="ECO:0007669"/>
    <property type="project" value="UniProtKB-UniRule"/>
</dbReference>
<evidence type="ECO:0000256" key="1">
    <source>
        <dbReference type="ARBA" id="ARBA00008183"/>
    </source>
</evidence>
<comment type="similarity">
    <text evidence="1 4">Belongs to the frataxin family.</text>
</comment>